<evidence type="ECO:0000256" key="2">
    <source>
        <dbReference type="ARBA" id="ARBA00023125"/>
    </source>
</evidence>
<keyword evidence="2 3" id="KW-0238">DNA-binding</keyword>
<sequence>FIDWCEQRGVTHAPQVSLALLESWQRDLRTGHRADGQPCSHNGQIQRLGSLKRWFIWLLNRHHILANPAEALILPRTAKRLPVQLLNEHDVAQVLGSLDSGTPTDFRNR</sequence>
<evidence type="ECO:0000256" key="3">
    <source>
        <dbReference type="PROSITE-ProRule" id="PRU01248"/>
    </source>
</evidence>
<feature type="non-terminal residue" evidence="5">
    <location>
        <position position="109"/>
    </location>
</feature>
<evidence type="ECO:0000313" key="5">
    <source>
        <dbReference type="EMBL" id="MDE1480796.1"/>
    </source>
</evidence>
<dbReference type="InterPro" id="IPR044068">
    <property type="entry name" value="CB"/>
</dbReference>
<feature type="non-terminal residue" evidence="5">
    <location>
        <position position="1"/>
    </location>
</feature>
<keyword evidence="1" id="KW-0229">DNA integration</keyword>
<evidence type="ECO:0000313" key="6">
    <source>
        <dbReference type="Proteomes" id="UP001222434"/>
    </source>
</evidence>
<protein>
    <submittedName>
        <fullName evidence="5">Recombinase XerD</fullName>
    </submittedName>
</protein>
<dbReference type="AlphaFoldDB" id="A0AAJ1JE71"/>
<evidence type="ECO:0000259" key="4">
    <source>
        <dbReference type="PROSITE" id="PS51900"/>
    </source>
</evidence>
<evidence type="ECO:0000256" key="1">
    <source>
        <dbReference type="ARBA" id="ARBA00022908"/>
    </source>
</evidence>
<gene>
    <name evidence="5" type="ORF">KKJ01_22200</name>
</gene>
<proteinExistence type="predicted"/>
<dbReference type="Proteomes" id="UP001222434">
    <property type="component" value="Unassembled WGS sequence"/>
</dbReference>
<dbReference type="EMBL" id="JAILSO010000306">
    <property type="protein sequence ID" value="MDE1480796.1"/>
    <property type="molecule type" value="Genomic_DNA"/>
</dbReference>
<reference evidence="5" key="1">
    <citation type="submission" date="2021-08" db="EMBL/GenBank/DDBJ databases">
        <authorList>
            <person name="Papudeshi B."/>
            <person name="Bashey-Visser F."/>
        </authorList>
    </citation>
    <scope>NUCLEOTIDE SEQUENCE</scope>
    <source>
        <strain evidence="5">MC_266_E_2016</strain>
    </source>
</reference>
<dbReference type="GO" id="GO:0015074">
    <property type="term" value="P:DNA integration"/>
    <property type="evidence" value="ECO:0007669"/>
    <property type="project" value="UniProtKB-KW"/>
</dbReference>
<feature type="domain" description="Core-binding (CB)" evidence="4">
    <location>
        <begin position="1"/>
        <end position="59"/>
    </location>
</feature>
<comment type="caution">
    <text evidence="5">The sequence shown here is derived from an EMBL/GenBank/DDBJ whole genome shotgun (WGS) entry which is preliminary data.</text>
</comment>
<dbReference type="PROSITE" id="PS51900">
    <property type="entry name" value="CB"/>
    <property type="match status" value="1"/>
</dbReference>
<dbReference type="Gene3D" id="1.10.150.130">
    <property type="match status" value="1"/>
</dbReference>
<dbReference type="GO" id="GO:0003677">
    <property type="term" value="F:DNA binding"/>
    <property type="evidence" value="ECO:0007669"/>
    <property type="project" value="UniProtKB-UniRule"/>
</dbReference>
<accession>A0AAJ1JE71</accession>
<reference evidence="5" key="2">
    <citation type="journal article" date="2022" name="J. Evol. Biol.">
        <title>Pre- and post-association barriers to host switching in sympatric mutualists.</title>
        <authorList>
            <person name="Dinges Z.M."/>
            <person name="Phillips R.K."/>
            <person name="Lively C.M."/>
            <person name="Bashey F."/>
        </authorList>
    </citation>
    <scope>NUCLEOTIDE SEQUENCE</scope>
    <source>
        <strain evidence="5">MC_266_E_2016</strain>
    </source>
</reference>
<dbReference type="InterPro" id="IPR010998">
    <property type="entry name" value="Integrase_recombinase_N"/>
</dbReference>
<name>A0AAJ1JE71_XENBV</name>
<organism evidence="5 6">
    <name type="scientific">Xenorhabdus bovienii</name>
    <name type="common">Xenorhabdus nematophila subsp. bovienii</name>
    <dbReference type="NCBI Taxonomy" id="40576"/>
    <lineage>
        <taxon>Bacteria</taxon>
        <taxon>Pseudomonadati</taxon>
        <taxon>Pseudomonadota</taxon>
        <taxon>Gammaproteobacteria</taxon>
        <taxon>Enterobacterales</taxon>
        <taxon>Morganellaceae</taxon>
        <taxon>Xenorhabdus</taxon>
    </lineage>
</organism>